<accession>A0A1D8N8B4</accession>
<dbReference type="VEuPathDB" id="FungiDB:YALI1_B23729g"/>
<sequence length="158" mass="18239">MTSDTDVTIILNSRLCYTILNLIQSLFKLESKWLLANNISCSNSPVKFKFPVKTPFFDIGAPFPLIGLPHPRSAQYETRMQHVKVHGKKHTGVDRTCYHRRHRTLIQSTSCMSCLSSKSDRSPHWKKTPTYFRLEFRCCDADVSFATGLVLARVFWRN</sequence>
<evidence type="ECO:0000313" key="1">
    <source>
        <dbReference type="EMBL" id="AOW01880.1"/>
    </source>
</evidence>
<proteinExistence type="predicted"/>
<dbReference type="EMBL" id="CP017554">
    <property type="protein sequence ID" value="AOW01880.1"/>
    <property type="molecule type" value="Genomic_DNA"/>
</dbReference>
<name>A0A1D8N8B4_YARLL</name>
<dbReference type="GeneID" id="94582761"/>
<dbReference type="Proteomes" id="UP000182444">
    <property type="component" value="Chromosome 1B"/>
</dbReference>
<organism evidence="1 2">
    <name type="scientific">Yarrowia lipolytica</name>
    <name type="common">Candida lipolytica</name>
    <dbReference type="NCBI Taxonomy" id="4952"/>
    <lineage>
        <taxon>Eukaryota</taxon>
        <taxon>Fungi</taxon>
        <taxon>Dikarya</taxon>
        <taxon>Ascomycota</taxon>
        <taxon>Saccharomycotina</taxon>
        <taxon>Dipodascomycetes</taxon>
        <taxon>Dipodascales</taxon>
        <taxon>Dipodascales incertae sedis</taxon>
        <taxon>Yarrowia</taxon>
    </lineage>
</organism>
<gene>
    <name evidence="1" type="ORF">YALI1_B23729g</name>
</gene>
<dbReference type="RefSeq" id="XP_068138216.1">
    <property type="nucleotide sequence ID" value="XM_068282115.1"/>
</dbReference>
<protein>
    <submittedName>
        <fullName evidence="1">Uncharacterized protein</fullName>
    </submittedName>
</protein>
<reference evidence="1 2" key="1">
    <citation type="journal article" date="2016" name="PLoS ONE">
        <title>Sequence Assembly of Yarrowia lipolytica Strain W29/CLIB89 Shows Transposable Element Diversity.</title>
        <authorList>
            <person name="Magnan C."/>
            <person name="Yu J."/>
            <person name="Chang I."/>
            <person name="Jahn E."/>
            <person name="Kanomata Y."/>
            <person name="Wu J."/>
            <person name="Zeller M."/>
            <person name="Oakes M."/>
            <person name="Baldi P."/>
            <person name="Sandmeyer S."/>
        </authorList>
    </citation>
    <scope>NUCLEOTIDE SEQUENCE [LARGE SCALE GENOMIC DNA]</scope>
    <source>
        <strain evidence="2">CLIB89(W29)</strain>
    </source>
</reference>
<evidence type="ECO:0000313" key="2">
    <source>
        <dbReference type="Proteomes" id="UP000182444"/>
    </source>
</evidence>
<dbReference type="AlphaFoldDB" id="A0A1D8N8B4"/>